<organism evidence="1">
    <name type="scientific">Chromera velia CCMP2878</name>
    <dbReference type="NCBI Taxonomy" id="1169474"/>
    <lineage>
        <taxon>Eukaryota</taxon>
        <taxon>Sar</taxon>
        <taxon>Alveolata</taxon>
        <taxon>Colpodellida</taxon>
        <taxon>Chromeraceae</taxon>
        <taxon>Chromera</taxon>
    </lineage>
</organism>
<reference evidence="1" key="1">
    <citation type="submission" date="2014-11" db="EMBL/GenBank/DDBJ databases">
        <authorList>
            <person name="Otto D Thomas"/>
            <person name="Naeem Raeece"/>
        </authorList>
    </citation>
    <scope>NUCLEOTIDE SEQUENCE</scope>
</reference>
<dbReference type="VEuPathDB" id="CryptoDB:Cvel_21110"/>
<sequence>MFRFSLLFRSSLQSAAAKTLFKAPAALRSIDQRKVSFPPVLREEVSPSALKNRPSRRQLVEQEILCSSLLAVNTTVSHCKHYNLVSAIAAAGVEIAQLGDVGGSRPPSQLPKIAVIEGFSTIKDLSQFAEFHDESDYVERVLAVATAAGCEGPVGIGVLPQQLQDRRDLSQLAEKLKDALRTFKTLVLVNAPNAAFADIIVLSQRHVTGVQVKSFKSGGPSLKHPWALLGTHRSTKDSKEALNNLLDSVCDKPEKVVRSFVVCLRTDSNIQPRWRDECAPEHEDEHFFVLQRKQPLNKESAYFLDVFHGPTTLPHRVFPLRDEFRGFVGTVSGPRQIELSELLLATKRGGKERRQRELNLIATDLSRRRAPLLKIAREAGAAIARLAGALPPSPPRDSQITILSEFSSIQSRDEFWFLGEDPYSQERLILTSIVEACGLPTYLCGLRYCLEPPRKGEEVQDPSIRQYFSELEAFVKSCFQRGQPCTFVFLNARPARFADIIVLTPQGITLVEVKNMEKGDNQGCNWFKKTWGKLNSCEHPAHKLIKAVFAEPQNVETNFVLCARVGCRAHLWVEWLRRYVASDTSDVNNRHMLLIRPKADEFAAFRNLGGEEFILESHSMSKYKKKF</sequence>
<name>A0A0G4GB77_9ALVE</name>
<protein>
    <submittedName>
        <fullName evidence="1">Uncharacterized protein</fullName>
    </submittedName>
</protein>
<gene>
    <name evidence="1" type="ORF">Cvel_21110</name>
</gene>
<evidence type="ECO:0000313" key="1">
    <source>
        <dbReference type="EMBL" id="CEM26385.1"/>
    </source>
</evidence>
<proteinExistence type="predicted"/>
<dbReference type="AlphaFoldDB" id="A0A0G4GB77"/>
<dbReference type="EMBL" id="CDMZ01001052">
    <property type="protein sequence ID" value="CEM26385.1"/>
    <property type="molecule type" value="Genomic_DNA"/>
</dbReference>
<accession>A0A0G4GB77</accession>